<feature type="binding site" evidence="15">
    <location>
        <position position="69"/>
    </location>
    <ligand>
        <name>Zn(2+)</name>
        <dbReference type="ChEBI" id="CHEBI:29105"/>
        <note>catalytic</note>
    </ligand>
</feature>
<dbReference type="GO" id="GO:0008703">
    <property type="term" value="F:5-amino-6-(5-phosphoribosylamino)uracil reductase activity"/>
    <property type="evidence" value="ECO:0007669"/>
    <property type="project" value="UniProtKB-EC"/>
</dbReference>
<accession>A0A7Y0E2H2</accession>
<dbReference type="CDD" id="cd01284">
    <property type="entry name" value="Riboflavin_deaminase-reductase"/>
    <property type="match status" value="1"/>
</dbReference>
<feature type="binding site" evidence="14">
    <location>
        <position position="194"/>
    </location>
    <ligand>
        <name>NADP(+)</name>
        <dbReference type="ChEBI" id="CHEBI:58349"/>
    </ligand>
</feature>
<keyword evidence="9 12" id="KW-0521">NADP</keyword>
<evidence type="ECO:0000313" key="17">
    <source>
        <dbReference type="EMBL" id="NMM46005.1"/>
    </source>
</evidence>
<feature type="binding site" evidence="15">
    <location>
        <position position="78"/>
    </location>
    <ligand>
        <name>Zn(2+)</name>
        <dbReference type="ChEBI" id="CHEBI:29105"/>
        <note>catalytic</note>
    </ligand>
</feature>
<evidence type="ECO:0000256" key="11">
    <source>
        <dbReference type="ARBA" id="ARBA00023268"/>
    </source>
</evidence>
<evidence type="ECO:0000256" key="3">
    <source>
        <dbReference type="ARBA" id="ARBA00004910"/>
    </source>
</evidence>
<evidence type="ECO:0000256" key="7">
    <source>
        <dbReference type="ARBA" id="ARBA00022723"/>
    </source>
</evidence>
<evidence type="ECO:0000256" key="2">
    <source>
        <dbReference type="ARBA" id="ARBA00004882"/>
    </source>
</evidence>
<sequence>MHAALSLAARGLGRVAPNPAVGCILVKNGTVVGRGWTQPGGRPHAETEALRRAGQAASGATAYVTLEPCSHFGKTGPCAVALIDAGIVRVVVATVDPDPRVSGRGLTMLREAGIEVVEDVLRDEARALNKGFFLTKTDQRPFVSLKLATSLDGRIATATGQSKWITGPEARQDAQMIRASHDAILVGIGTVLADNPALTRRLPGIQEQPIRIVLDSRGRLPPDAVFCNGGQDSLQIVAPDCTTPPPSGVDRLTIARDADGFLSIPLILERLADQGITRLMVEGGGTVATHFLKSDLVDRIYWYRAGLAIGGDGVAGLSGPGWSNLGDAPRFRFVSGRIVGPDRLDVLERTP</sequence>
<evidence type="ECO:0000256" key="14">
    <source>
        <dbReference type="PIRSR" id="PIRSR006769-2"/>
    </source>
</evidence>
<comment type="function">
    <text evidence="1 12">Converts 2,5-diamino-6-(ribosylamino)-4(3h)-pyrimidinone 5'-phosphate into 5-amino-6-(ribosylamino)-2,4(1h,3h)-pyrimidinedione 5'-phosphate.</text>
</comment>
<dbReference type="InterPro" id="IPR002734">
    <property type="entry name" value="RibDG_C"/>
</dbReference>
<evidence type="ECO:0000256" key="10">
    <source>
        <dbReference type="ARBA" id="ARBA00023002"/>
    </source>
</evidence>
<dbReference type="GO" id="GO:0009231">
    <property type="term" value="P:riboflavin biosynthetic process"/>
    <property type="evidence" value="ECO:0007669"/>
    <property type="project" value="UniProtKB-UniPathway"/>
</dbReference>
<dbReference type="Proteomes" id="UP000539372">
    <property type="component" value="Unassembled WGS sequence"/>
</dbReference>
<feature type="binding site" evidence="14">
    <location>
        <position position="164"/>
    </location>
    <ligand>
        <name>NADP(+)</name>
        <dbReference type="ChEBI" id="CHEBI:58349"/>
    </ligand>
</feature>
<dbReference type="PANTHER" id="PTHR38011">
    <property type="entry name" value="DIHYDROFOLATE REDUCTASE FAMILY PROTEIN (AFU_ORTHOLOGUE AFUA_8G06820)"/>
    <property type="match status" value="1"/>
</dbReference>
<comment type="pathway">
    <text evidence="3 12">Cofactor biosynthesis; riboflavin biosynthesis; 5-amino-6-(D-ribitylamino)uracil from GTP: step 3/4.</text>
</comment>
<organism evidence="17 18">
    <name type="scientific">Pacificispira spongiicola</name>
    <dbReference type="NCBI Taxonomy" id="2729598"/>
    <lineage>
        <taxon>Bacteria</taxon>
        <taxon>Pseudomonadati</taxon>
        <taxon>Pseudomonadota</taxon>
        <taxon>Alphaproteobacteria</taxon>
        <taxon>Rhodospirillales</taxon>
        <taxon>Rhodospirillaceae</taxon>
        <taxon>Pacificispira</taxon>
    </lineage>
</organism>
<comment type="cofactor">
    <cofactor evidence="12 15">
        <name>Zn(2+)</name>
        <dbReference type="ChEBI" id="CHEBI:29105"/>
    </cofactor>
    <text evidence="12 15">Binds 1 zinc ion.</text>
</comment>
<feature type="domain" description="CMP/dCMP-type deaminase" evidence="16">
    <location>
        <begin position="1"/>
        <end position="116"/>
    </location>
</feature>
<evidence type="ECO:0000256" key="5">
    <source>
        <dbReference type="ARBA" id="ARBA00007417"/>
    </source>
</evidence>
<evidence type="ECO:0000256" key="4">
    <source>
        <dbReference type="ARBA" id="ARBA00005259"/>
    </source>
</evidence>
<dbReference type="InterPro" id="IPR016193">
    <property type="entry name" value="Cytidine_deaminase-like"/>
</dbReference>
<comment type="similarity">
    <text evidence="4 12">In the N-terminal section; belongs to the cytidine and deoxycytidylate deaminase family.</text>
</comment>
<feature type="binding site" evidence="15">
    <location>
        <position position="44"/>
    </location>
    <ligand>
        <name>Zn(2+)</name>
        <dbReference type="ChEBI" id="CHEBI:29105"/>
        <note>catalytic</note>
    </ligand>
</feature>
<dbReference type="GO" id="GO:0008270">
    <property type="term" value="F:zinc ion binding"/>
    <property type="evidence" value="ECO:0007669"/>
    <property type="project" value="InterPro"/>
</dbReference>
<feature type="binding site" evidence="14">
    <location>
        <position position="201"/>
    </location>
    <ligand>
        <name>substrate</name>
    </ligand>
</feature>
<comment type="pathway">
    <text evidence="2 12">Cofactor biosynthesis; riboflavin biosynthesis; 5-amino-6-(D-ribitylamino)uracil from GTP: step 2/4.</text>
</comment>
<keyword evidence="8 12" id="KW-0862">Zinc</keyword>
<dbReference type="PROSITE" id="PS51747">
    <property type="entry name" value="CYT_DCMP_DEAMINASES_2"/>
    <property type="match status" value="1"/>
</dbReference>
<feature type="active site" description="Proton donor" evidence="13">
    <location>
        <position position="46"/>
    </location>
</feature>
<keyword evidence="11" id="KW-0511">Multifunctional enzyme</keyword>
<comment type="catalytic activity">
    <reaction evidence="12">
        <text>2,5-diamino-6-hydroxy-4-(5-phosphoribosylamino)-pyrimidine + H2O + H(+) = 5-amino-6-(5-phospho-D-ribosylamino)uracil + NH4(+)</text>
        <dbReference type="Rhea" id="RHEA:21868"/>
        <dbReference type="ChEBI" id="CHEBI:15377"/>
        <dbReference type="ChEBI" id="CHEBI:15378"/>
        <dbReference type="ChEBI" id="CHEBI:28938"/>
        <dbReference type="ChEBI" id="CHEBI:58453"/>
        <dbReference type="ChEBI" id="CHEBI:58614"/>
        <dbReference type="EC" id="3.5.4.26"/>
    </reaction>
</comment>
<evidence type="ECO:0000256" key="1">
    <source>
        <dbReference type="ARBA" id="ARBA00002151"/>
    </source>
</evidence>
<dbReference type="Pfam" id="PF00383">
    <property type="entry name" value="dCMP_cyt_deam_1"/>
    <property type="match status" value="1"/>
</dbReference>
<feature type="binding site" evidence="14">
    <location>
        <position position="216"/>
    </location>
    <ligand>
        <name>NADP(+)</name>
        <dbReference type="ChEBI" id="CHEBI:58349"/>
    </ligand>
</feature>
<evidence type="ECO:0000256" key="15">
    <source>
        <dbReference type="PIRSR" id="PIRSR006769-3"/>
    </source>
</evidence>
<protein>
    <recommendedName>
        <fullName evidence="12">Riboflavin biosynthesis protein RibD</fullName>
    </recommendedName>
    <domain>
        <recommendedName>
            <fullName evidence="12">Diaminohydroxyphosphoribosylaminopyrimidine deaminase</fullName>
            <shortName evidence="12">DRAP deaminase</shortName>
            <ecNumber evidence="12">3.5.4.26</ecNumber>
        </recommendedName>
        <alternativeName>
            <fullName evidence="12">Riboflavin-specific deaminase</fullName>
        </alternativeName>
    </domain>
    <domain>
        <recommendedName>
            <fullName evidence="12">5-amino-6-(5-phosphoribosylamino)uracil reductase</fullName>
            <ecNumber evidence="12">1.1.1.193</ecNumber>
        </recommendedName>
        <alternativeName>
            <fullName evidence="12">HTP reductase</fullName>
        </alternativeName>
    </domain>
</protein>
<feature type="binding site" evidence="14">
    <location>
        <position position="198"/>
    </location>
    <ligand>
        <name>substrate</name>
    </ligand>
</feature>
<dbReference type="InterPro" id="IPR016192">
    <property type="entry name" value="APOBEC/CMP_deaminase_Zn-bd"/>
</dbReference>
<dbReference type="GO" id="GO:0008835">
    <property type="term" value="F:diaminohydroxyphosphoribosylaminopyrimidine deaminase activity"/>
    <property type="evidence" value="ECO:0007669"/>
    <property type="project" value="UniProtKB-EC"/>
</dbReference>
<dbReference type="NCBIfam" id="TIGR00227">
    <property type="entry name" value="ribD_Cterm"/>
    <property type="match status" value="1"/>
</dbReference>
<keyword evidence="6 12" id="KW-0686">Riboflavin biosynthesis</keyword>
<dbReference type="PANTHER" id="PTHR38011:SF7">
    <property type="entry name" value="2,5-DIAMINO-6-RIBOSYLAMINO-4(3H)-PYRIMIDINONE 5'-PHOSPHATE REDUCTASE"/>
    <property type="match status" value="1"/>
</dbReference>
<feature type="binding site" evidence="14">
    <location>
        <position position="190"/>
    </location>
    <ligand>
        <name>NADP(+)</name>
        <dbReference type="ChEBI" id="CHEBI:58349"/>
    </ligand>
</feature>
<comment type="catalytic activity">
    <reaction evidence="12">
        <text>5-amino-6-(5-phospho-D-ribitylamino)uracil + NADP(+) = 5-amino-6-(5-phospho-D-ribosylamino)uracil + NADPH + H(+)</text>
        <dbReference type="Rhea" id="RHEA:17845"/>
        <dbReference type="ChEBI" id="CHEBI:15378"/>
        <dbReference type="ChEBI" id="CHEBI:57783"/>
        <dbReference type="ChEBI" id="CHEBI:58349"/>
        <dbReference type="ChEBI" id="CHEBI:58421"/>
        <dbReference type="ChEBI" id="CHEBI:58453"/>
        <dbReference type="EC" id="1.1.1.193"/>
    </reaction>
</comment>
<proteinExistence type="inferred from homology"/>
<dbReference type="Pfam" id="PF01872">
    <property type="entry name" value="RibD_C"/>
    <property type="match status" value="1"/>
</dbReference>
<evidence type="ECO:0000313" key="18">
    <source>
        <dbReference type="Proteomes" id="UP000539372"/>
    </source>
</evidence>
<dbReference type="InterPro" id="IPR002125">
    <property type="entry name" value="CMP_dCMP_dom"/>
</dbReference>
<dbReference type="EC" id="3.5.4.26" evidence="12"/>
<dbReference type="Gene3D" id="3.40.430.10">
    <property type="entry name" value="Dihydrofolate Reductase, subunit A"/>
    <property type="match status" value="1"/>
</dbReference>
<evidence type="ECO:0000259" key="16">
    <source>
        <dbReference type="PROSITE" id="PS51747"/>
    </source>
</evidence>
<keyword evidence="7 12" id="KW-0479">Metal-binding</keyword>
<gene>
    <name evidence="17" type="primary">ribD</name>
    <name evidence="17" type="ORF">HH303_16020</name>
</gene>
<dbReference type="SUPFAM" id="SSF53927">
    <property type="entry name" value="Cytidine deaminase-like"/>
    <property type="match status" value="1"/>
</dbReference>
<dbReference type="UniPathway" id="UPA00275">
    <property type="reaction ID" value="UER00401"/>
</dbReference>
<feature type="binding site" evidence="14">
    <location>
        <position position="162"/>
    </location>
    <ligand>
        <name>substrate</name>
    </ligand>
</feature>
<keyword evidence="18" id="KW-1185">Reference proteome</keyword>
<dbReference type="SUPFAM" id="SSF53597">
    <property type="entry name" value="Dihydrofolate reductase-like"/>
    <property type="match status" value="1"/>
</dbReference>
<dbReference type="PIRSF" id="PIRSF006769">
    <property type="entry name" value="RibD"/>
    <property type="match status" value="1"/>
</dbReference>
<dbReference type="PROSITE" id="PS00903">
    <property type="entry name" value="CYT_DCMP_DEAMINASES_1"/>
    <property type="match status" value="1"/>
</dbReference>
<comment type="similarity">
    <text evidence="5 12">In the C-terminal section; belongs to the HTP reductase family.</text>
</comment>
<evidence type="ECO:0000256" key="13">
    <source>
        <dbReference type="PIRSR" id="PIRSR006769-1"/>
    </source>
</evidence>
<keyword evidence="10 12" id="KW-0560">Oxidoreductase</keyword>
<dbReference type="EC" id="1.1.1.193" evidence="12"/>
<dbReference type="NCBIfam" id="TIGR00326">
    <property type="entry name" value="eubact_ribD"/>
    <property type="match status" value="1"/>
</dbReference>
<feature type="binding site" evidence="14">
    <location>
        <position position="282"/>
    </location>
    <ligand>
        <name>substrate</name>
    </ligand>
</feature>
<dbReference type="Gene3D" id="3.40.140.10">
    <property type="entry name" value="Cytidine Deaminase, domain 2"/>
    <property type="match status" value="1"/>
</dbReference>
<dbReference type="InterPro" id="IPR050765">
    <property type="entry name" value="Riboflavin_Biosynth_HTPR"/>
</dbReference>
<evidence type="ECO:0000256" key="6">
    <source>
        <dbReference type="ARBA" id="ARBA00022619"/>
    </source>
</evidence>
<dbReference type="EMBL" id="JABBNT010000005">
    <property type="protein sequence ID" value="NMM46005.1"/>
    <property type="molecule type" value="Genomic_DNA"/>
</dbReference>
<dbReference type="AlphaFoldDB" id="A0A7Y0E2H2"/>
<dbReference type="GO" id="GO:0050661">
    <property type="term" value="F:NADP binding"/>
    <property type="evidence" value="ECO:0007669"/>
    <property type="project" value="InterPro"/>
</dbReference>
<feature type="binding site" evidence="14">
    <location>
        <position position="148"/>
    </location>
    <ligand>
        <name>NADP(+)</name>
        <dbReference type="ChEBI" id="CHEBI:58349"/>
    </ligand>
</feature>
<evidence type="ECO:0000256" key="12">
    <source>
        <dbReference type="PIRNR" id="PIRNR006769"/>
    </source>
</evidence>
<name>A0A7Y0E2H2_9PROT</name>
<dbReference type="InterPro" id="IPR011549">
    <property type="entry name" value="RibD_C"/>
</dbReference>
<keyword evidence="12 17" id="KW-0378">Hydrolase</keyword>
<reference evidence="17 18" key="1">
    <citation type="submission" date="2020-04" db="EMBL/GenBank/DDBJ databases">
        <title>Rhodospirillaceae bacterium KN72 isolated from deep sea.</title>
        <authorList>
            <person name="Zhang D.-C."/>
        </authorList>
    </citation>
    <scope>NUCLEOTIDE SEQUENCE [LARGE SCALE GENOMIC DNA]</scope>
    <source>
        <strain evidence="17 18">KN72</strain>
    </source>
</reference>
<evidence type="ECO:0000256" key="8">
    <source>
        <dbReference type="ARBA" id="ARBA00022833"/>
    </source>
</evidence>
<evidence type="ECO:0000256" key="9">
    <source>
        <dbReference type="ARBA" id="ARBA00022857"/>
    </source>
</evidence>
<dbReference type="InterPro" id="IPR024072">
    <property type="entry name" value="DHFR-like_dom_sf"/>
</dbReference>
<feature type="binding site" evidence="14">
    <location>
        <position position="178"/>
    </location>
    <ligand>
        <name>substrate</name>
    </ligand>
</feature>
<comment type="caution">
    <text evidence="17">The sequence shown here is derived from an EMBL/GenBank/DDBJ whole genome shotgun (WGS) entry which is preliminary data.</text>
</comment>
<dbReference type="InterPro" id="IPR004794">
    <property type="entry name" value="Eubact_RibD"/>
</dbReference>